<keyword evidence="3" id="KW-0808">Transferase</keyword>
<dbReference type="PANTHER" id="PTHR44051:SF8">
    <property type="entry name" value="GLUTATHIONE S-TRANSFERASE GSTA"/>
    <property type="match status" value="1"/>
</dbReference>
<gene>
    <name evidence="3" type="ORF">CVN68_17425</name>
</gene>
<dbReference type="OrthoDB" id="7547654at2"/>
<accession>A0A2K8MLS5</accession>
<dbReference type="SUPFAM" id="SSF47616">
    <property type="entry name" value="GST C-terminal domain-like"/>
    <property type="match status" value="1"/>
</dbReference>
<dbReference type="KEGG" id="sphc:CVN68_17425"/>
<dbReference type="RefSeq" id="WP_100283325.1">
    <property type="nucleotide sequence ID" value="NZ_CP024923.1"/>
</dbReference>
<dbReference type="AlphaFoldDB" id="A0A2K8MLS5"/>
<dbReference type="CDD" id="cd00570">
    <property type="entry name" value="GST_N_family"/>
    <property type="match status" value="1"/>
</dbReference>
<evidence type="ECO:0000313" key="4">
    <source>
        <dbReference type="Proteomes" id="UP000229081"/>
    </source>
</evidence>
<dbReference type="PROSITE" id="PS50405">
    <property type="entry name" value="GST_CTER"/>
    <property type="match status" value="1"/>
</dbReference>
<dbReference type="Proteomes" id="UP000229081">
    <property type="component" value="Chromosome"/>
</dbReference>
<sequence>MIPILYHGEPNGPSLTVLAAAFEKSVDVTLARIDLAAGERHSERAPHAFEVDQSIEGEGPILIVDGIAMTDSVFVACYLDDVGSGPALRPADPYERWQTMAWCRYVIERVAPAASYLGLEQMPPPLVPDGIASVDLAERWRDAQAGRFDADRLADSRVKIAQATDKVEAQLADGRDWLMGPFGIVDLETYAWLAGMPGIAPDAFAGKPRIAAWLARVAARPSVARALSLATSEAPEAVWAPGPEINRWG</sequence>
<dbReference type="Gene3D" id="3.40.30.10">
    <property type="entry name" value="Glutaredoxin"/>
    <property type="match status" value="1"/>
</dbReference>
<dbReference type="EMBL" id="CP024923">
    <property type="protein sequence ID" value="ATY33526.1"/>
    <property type="molecule type" value="Genomic_DNA"/>
</dbReference>
<evidence type="ECO:0000259" key="1">
    <source>
        <dbReference type="PROSITE" id="PS50404"/>
    </source>
</evidence>
<feature type="domain" description="GST N-terminal" evidence="1">
    <location>
        <begin position="1"/>
        <end position="87"/>
    </location>
</feature>
<dbReference type="PROSITE" id="PS50404">
    <property type="entry name" value="GST_NTER"/>
    <property type="match status" value="1"/>
</dbReference>
<dbReference type="InterPro" id="IPR010987">
    <property type="entry name" value="Glutathione-S-Trfase_C-like"/>
</dbReference>
<dbReference type="InterPro" id="IPR036282">
    <property type="entry name" value="Glutathione-S-Trfase_C_sf"/>
</dbReference>
<dbReference type="GO" id="GO:0016740">
    <property type="term" value="F:transferase activity"/>
    <property type="evidence" value="ECO:0007669"/>
    <property type="project" value="UniProtKB-KW"/>
</dbReference>
<name>A0A2K8MLS5_9SPHN</name>
<keyword evidence="4" id="KW-1185">Reference proteome</keyword>
<evidence type="ECO:0000313" key="3">
    <source>
        <dbReference type="EMBL" id="ATY33526.1"/>
    </source>
</evidence>
<dbReference type="PANTHER" id="PTHR44051">
    <property type="entry name" value="GLUTATHIONE S-TRANSFERASE-RELATED"/>
    <property type="match status" value="1"/>
</dbReference>
<proteinExistence type="predicted"/>
<reference evidence="3 4" key="1">
    <citation type="submission" date="2017-11" db="EMBL/GenBank/DDBJ databases">
        <title>Complete genome sequence of Sphingomonas sp. Strain Cra20, a psychrotolerant potential plant growth promoting rhizobacteria.</title>
        <authorList>
            <person name="Luo Y."/>
        </authorList>
    </citation>
    <scope>NUCLEOTIDE SEQUENCE [LARGE SCALE GENOMIC DNA]</scope>
    <source>
        <strain evidence="3 4">Cra20</strain>
    </source>
</reference>
<dbReference type="SUPFAM" id="SSF52833">
    <property type="entry name" value="Thioredoxin-like"/>
    <property type="match status" value="1"/>
</dbReference>
<dbReference type="Gene3D" id="1.20.1050.10">
    <property type="match status" value="1"/>
</dbReference>
<dbReference type="InterPro" id="IPR004045">
    <property type="entry name" value="Glutathione_S-Trfase_N"/>
</dbReference>
<protein>
    <submittedName>
        <fullName evidence="3">Glutathione S-transferase family protein</fullName>
    </submittedName>
</protein>
<feature type="domain" description="GST C-terminal" evidence="2">
    <location>
        <begin position="92"/>
        <end position="241"/>
    </location>
</feature>
<organism evidence="3 4">
    <name type="scientific">Sphingomonas psychrotolerans</name>
    <dbReference type="NCBI Taxonomy" id="1327635"/>
    <lineage>
        <taxon>Bacteria</taxon>
        <taxon>Pseudomonadati</taxon>
        <taxon>Pseudomonadota</taxon>
        <taxon>Alphaproteobacteria</taxon>
        <taxon>Sphingomonadales</taxon>
        <taxon>Sphingomonadaceae</taxon>
        <taxon>Sphingomonas</taxon>
    </lineage>
</organism>
<dbReference type="InterPro" id="IPR036249">
    <property type="entry name" value="Thioredoxin-like_sf"/>
</dbReference>
<evidence type="ECO:0000259" key="2">
    <source>
        <dbReference type="PROSITE" id="PS50405"/>
    </source>
</evidence>